<dbReference type="SUPFAM" id="SSF88713">
    <property type="entry name" value="Glycoside hydrolase/deacetylase"/>
    <property type="match status" value="1"/>
</dbReference>
<sequence>MTFMWAETIFLEHWWRKQNDTVRKDVKKWVKQKRFDLVTGSWVMTDEANPYFPVTVDNIVEGFQFINKEFDVKPSVLFSLDPFGHSNSIAYLYSQA</sequence>
<evidence type="ECO:0000313" key="3">
    <source>
        <dbReference type="Proteomes" id="UP000230423"/>
    </source>
</evidence>
<dbReference type="GO" id="GO:0006491">
    <property type="term" value="P:N-glycan processing"/>
    <property type="evidence" value="ECO:0007669"/>
    <property type="project" value="TreeGrafter"/>
</dbReference>
<dbReference type="OrthoDB" id="10261055at2759"/>
<dbReference type="Pfam" id="PF01074">
    <property type="entry name" value="Glyco_hydro_38N"/>
    <property type="match status" value="1"/>
</dbReference>
<protein>
    <recommendedName>
        <fullName evidence="1">Glycoside hydrolase family 38 N-terminal domain-containing protein</fullName>
    </recommendedName>
</protein>
<dbReference type="AlphaFoldDB" id="A0A2G9TMT6"/>
<gene>
    <name evidence="2" type="ORF">TELCIR_19286</name>
</gene>
<dbReference type="InterPro" id="IPR011330">
    <property type="entry name" value="Glyco_hydro/deAcase_b/a-brl"/>
</dbReference>
<reference evidence="2 3" key="1">
    <citation type="submission" date="2015-09" db="EMBL/GenBank/DDBJ databases">
        <title>Draft genome of the parasitic nematode Teladorsagia circumcincta isolate WARC Sus (inbred).</title>
        <authorList>
            <person name="Mitreva M."/>
        </authorList>
    </citation>
    <scope>NUCLEOTIDE SEQUENCE [LARGE SCALE GENOMIC DNA]</scope>
    <source>
        <strain evidence="2 3">S</strain>
    </source>
</reference>
<name>A0A2G9TMT6_TELCI</name>
<proteinExistence type="predicted"/>
<accession>A0A2G9TMT6</accession>
<dbReference type="GO" id="GO:0000139">
    <property type="term" value="C:Golgi membrane"/>
    <property type="evidence" value="ECO:0007669"/>
    <property type="project" value="TreeGrafter"/>
</dbReference>
<dbReference type="GO" id="GO:0006013">
    <property type="term" value="P:mannose metabolic process"/>
    <property type="evidence" value="ECO:0007669"/>
    <property type="project" value="InterPro"/>
</dbReference>
<evidence type="ECO:0000313" key="2">
    <source>
        <dbReference type="EMBL" id="PIO59257.1"/>
    </source>
</evidence>
<dbReference type="PANTHER" id="PTHR11607:SF71">
    <property type="entry name" value="ALPHA-MANNOSIDASE"/>
    <property type="match status" value="1"/>
</dbReference>
<organism evidence="2 3">
    <name type="scientific">Teladorsagia circumcincta</name>
    <name type="common">Brown stomach worm</name>
    <name type="synonym">Ostertagia circumcincta</name>
    <dbReference type="NCBI Taxonomy" id="45464"/>
    <lineage>
        <taxon>Eukaryota</taxon>
        <taxon>Metazoa</taxon>
        <taxon>Ecdysozoa</taxon>
        <taxon>Nematoda</taxon>
        <taxon>Chromadorea</taxon>
        <taxon>Rhabditida</taxon>
        <taxon>Rhabditina</taxon>
        <taxon>Rhabditomorpha</taxon>
        <taxon>Strongyloidea</taxon>
        <taxon>Trichostrongylidae</taxon>
        <taxon>Teladorsagia</taxon>
    </lineage>
</organism>
<dbReference type="GO" id="GO:0004559">
    <property type="term" value="F:alpha-mannosidase activity"/>
    <property type="evidence" value="ECO:0007669"/>
    <property type="project" value="InterPro"/>
</dbReference>
<dbReference type="InterPro" id="IPR000602">
    <property type="entry name" value="Glyco_hydro_38_N"/>
</dbReference>
<evidence type="ECO:0000259" key="1">
    <source>
        <dbReference type="Pfam" id="PF01074"/>
    </source>
</evidence>
<dbReference type="EMBL" id="KZ358313">
    <property type="protein sequence ID" value="PIO59257.1"/>
    <property type="molecule type" value="Genomic_DNA"/>
</dbReference>
<dbReference type="PANTHER" id="PTHR11607">
    <property type="entry name" value="ALPHA-MANNOSIDASE"/>
    <property type="match status" value="1"/>
</dbReference>
<keyword evidence="3" id="KW-1185">Reference proteome</keyword>
<feature type="domain" description="Glycoside hydrolase family 38 N-terminal" evidence="1">
    <location>
        <begin position="1"/>
        <end position="96"/>
    </location>
</feature>
<dbReference type="Gene3D" id="3.20.110.10">
    <property type="entry name" value="Glycoside hydrolase 38, N terminal domain"/>
    <property type="match status" value="1"/>
</dbReference>
<dbReference type="InterPro" id="IPR050843">
    <property type="entry name" value="Glycosyl_Hydrlase_38"/>
</dbReference>
<dbReference type="Proteomes" id="UP000230423">
    <property type="component" value="Unassembled WGS sequence"/>
</dbReference>
<feature type="non-terminal residue" evidence="2">
    <location>
        <position position="96"/>
    </location>
</feature>
<dbReference type="InterPro" id="IPR027291">
    <property type="entry name" value="Glyco_hydro_38_N_sf"/>
</dbReference>